<organism evidence="1 2">
    <name type="scientific">Paractinoplanes toevensis</name>
    <dbReference type="NCBI Taxonomy" id="571911"/>
    <lineage>
        <taxon>Bacteria</taxon>
        <taxon>Bacillati</taxon>
        <taxon>Actinomycetota</taxon>
        <taxon>Actinomycetes</taxon>
        <taxon>Micromonosporales</taxon>
        <taxon>Micromonosporaceae</taxon>
        <taxon>Paractinoplanes</taxon>
    </lineage>
</organism>
<comment type="caution">
    <text evidence="1">The sequence shown here is derived from an EMBL/GenBank/DDBJ whole genome shotgun (WGS) entry which is preliminary data.</text>
</comment>
<dbReference type="AlphaFoldDB" id="A0A920BR65"/>
<protein>
    <submittedName>
        <fullName evidence="1">Uncharacterized protein</fullName>
    </submittedName>
</protein>
<dbReference type="EMBL" id="BOQN01000141">
    <property type="protein sequence ID" value="GIM97336.1"/>
    <property type="molecule type" value="Genomic_DNA"/>
</dbReference>
<accession>A0A920BR65</accession>
<evidence type="ECO:0000313" key="1">
    <source>
        <dbReference type="EMBL" id="GIM97336.1"/>
    </source>
</evidence>
<reference evidence="1 2" key="1">
    <citation type="submission" date="2021-03" db="EMBL/GenBank/DDBJ databases">
        <title>Whole genome shotgun sequence of Actinoplanes toevensis NBRC 105298.</title>
        <authorList>
            <person name="Komaki H."/>
            <person name="Tamura T."/>
        </authorList>
    </citation>
    <scope>NUCLEOTIDE SEQUENCE [LARGE SCALE GENOMIC DNA]</scope>
    <source>
        <strain evidence="1 2">NBRC 105298</strain>
    </source>
</reference>
<dbReference type="Proteomes" id="UP000677082">
    <property type="component" value="Unassembled WGS sequence"/>
</dbReference>
<proteinExistence type="predicted"/>
<name>A0A920BR65_9ACTN</name>
<evidence type="ECO:0000313" key="2">
    <source>
        <dbReference type="Proteomes" id="UP000677082"/>
    </source>
</evidence>
<gene>
    <name evidence="1" type="ORF">Ato02nite_091290</name>
</gene>
<keyword evidence="2" id="KW-1185">Reference proteome</keyword>
<sequence>MEKRIRKTVSLTWGPGRRGVLKNVTQCKALNYRYAYVSLRDAAGSAPRAIRARPAAIPQE</sequence>